<dbReference type="Pfam" id="PF01476">
    <property type="entry name" value="LysM"/>
    <property type="match status" value="1"/>
</dbReference>
<dbReference type="PROSITE" id="PS51782">
    <property type="entry name" value="LYSM"/>
    <property type="match status" value="1"/>
</dbReference>
<dbReference type="GO" id="GO:0005576">
    <property type="term" value="C:extracellular region"/>
    <property type="evidence" value="ECO:0007669"/>
    <property type="project" value="TreeGrafter"/>
</dbReference>
<evidence type="ECO:0000256" key="2">
    <source>
        <dbReference type="ARBA" id="ARBA00022670"/>
    </source>
</evidence>
<protein>
    <submittedName>
        <fullName evidence="7">Aspartic proteinase nepenthesin-1</fullName>
    </submittedName>
</protein>
<evidence type="ECO:0000256" key="3">
    <source>
        <dbReference type="ARBA" id="ARBA00022750"/>
    </source>
</evidence>
<dbReference type="CDD" id="cd05476">
    <property type="entry name" value="pepsin_A_like_plant"/>
    <property type="match status" value="1"/>
</dbReference>
<dbReference type="SUPFAM" id="SSF52799">
    <property type="entry name" value="(Phosphotyrosine protein) phosphatases II"/>
    <property type="match status" value="1"/>
</dbReference>
<accession>M7YFT7</accession>
<dbReference type="InterPro" id="IPR034161">
    <property type="entry name" value="Pepsin-like_plant"/>
</dbReference>
<proteinExistence type="inferred from homology"/>
<dbReference type="PANTHER" id="PTHR47967:SF35">
    <property type="entry name" value="PEPTIDASE A1 DOMAIN-CONTAINING PROTEIN"/>
    <property type="match status" value="1"/>
</dbReference>
<feature type="region of interest" description="Disordered" evidence="6">
    <location>
        <begin position="194"/>
        <end position="290"/>
    </location>
</feature>
<dbReference type="InterPro" id="IPR051708">
    <property type="entry name" value="Plant_Aspart_Prot_A1"/>
</dbReference>
<dbReference type="InterPro" id="IPR029021">
    <property type="entry name" value="Prot-tyrosine_phosphatase-like"/>
</dbReference>
<reference evidence="7" key="1">
    <citation type="journal article" date="2013" name="Nature">
        <title>Draft genome of the wheat A-genome progenitor Triticum urartu.</title>
        <authorList>
            <person name="Ling H.Q."/>
            <person name="Zhao S."/>
            <person name="Liu D."/>
            <person name="Wang J."/>
            <person name="Sun H."/>
            <person name="Zhang C."/>
            <person name="Fan H."/>
            <person name="Li D."/>
            <person name="Dong L."/>
            <person name="Tao Y."/>
            <person name="Gao C."/>
            <person name="Wu H."/>
            <person name="Li Y."/>
            <person name="Cui Y."/>
            <person name="Guo X."/>
            <person name="Zheng S."/>
            <person name="Wang B."/>
            <person name="Yu K."/>
            <person name="Liang Q."/>
            <person name="Yang W."/>
            <person name="Lou X."/>
            <person name="Chen J."/>
            <person name="Feng M."/>
            <person name="Jian J."/>
            <person name="Zhang X."/>
            <person name="Luo G."/>
            <person name="Jiang Y."/>
            <person name="Liu J."/>
            <person name="Wang Z."/>
            <person name="Sha Y."/>
            <person name="Zhang B."/>
            <person name="Wu H."/>
            <person name="Tang D."/>
            <person name="Shen Q."/>
            <person name="Xue P."/>
            <person name="Zou S."/>
            <person name="Wang X."/>
            <person name="Liu X."/>
            <person name="Wang F."/>
            <person name="Yang Y."/>
            <person name="An X."/>
            <person name="Dong Z."/>
            <person name="Zhang K."/>
            <person name="Zhang X."/>
            <person name="Luo M.C."/>
            <person name="Dvorak J."/>
            <person name="Tong Y."/>
            <person name="Wang J."/>
            <person name="Yang H."/>
            <person name="Li Z."/>
            <person name="Wang D."/>
            <person name="Zhang A."/>
            <person name="Wang J."/>
        </authorList>
    </citation>
    <scope>NUCLEOTIDE SEQUENCE</scope>
</reference>
<dbReference type="InterPro" id="IPR018392">
    <property type="entry name" value="LysM"/>
</dbReference>
<evidence type="ECO:0000256" key="5">
    <source>
        <dbReference type="ARBA" id="ARBA00023180"/>
    </source>
</evidence>
<evidence type="ECO:0000313" key="7">
    <source>
        <dbReference type="EMBL" id="EMS46017.1"/>
    </source>
</evidence>
<feature type="compositionally biased region" description="Acidic residues" evidence="6">
    <location>
        <begin position="234"/>
        <end position="287"/>
    </location>
</feature>
<dbReference type="CDD" id="cd00118">
    <property type="entry name" value="LysM"/>
    <property type="match status" value="1"/>
</dbReference>
<dbReference type="Gene3D" id="3.10.350.10">
    <property type="entry name" value="LysM domain"/>
    <property type="match status" value="1"/>
</dbReference>
<dbReference type="AlphaFoldDB" id="M7YFT7"/>
<organism evidence="7">
    <name type="scientific">Triticum urartu</name>
    <name type="common">Red wild einkorn</name>
    <name type="synonym">Crithodium urartu</name>
    <dbReference type="NCBI Taxonomy" id="4572"/>
    <lineage>
        <taxon>Eukaryota</taxon>
        <taxon>Viridiplantae</taxon>
        <taxon>Streptophyta</taxon>
        <taxon>Embryophyta</taxon>
        <taxon>Tracheophyta</taxon>
        <taxon>Spermatophyta</taxon>
        <taxon>Magnoliopsida</taxon>
        <taxon>Liliopsida</taxon>
        <taxon>Poales</taxon>
        <taxon>Poaceae</taxon>
        <taxon>BOP clade</taxon>
        <taxon>Pooideae</taxon>
        <taxon>Triticodae</taxon>
        <taxon>Triticeae</taxon>
        <taxon>Triticinae</taxon>
        <taxon>Triticum</taxon>
    </lineage>
</organism>
<dbReference type="InterPro" id="IPR032799">
    <property type="entry name" value="TAXi_C"/>
</dbReference>
<dbReference type="EMBL" id="KD279301">
    <property type="protein sequence ID" value="EMS46017.1"/>
    <property type="molecule type" value="Genomic_DNA"/>
</dbReference>
<dbReference type="PROSITE" id="PS51767">
    <property type="entry name" value="PEPTIDASE_A1"/>
    <property type="match status" value="1"/>
</dbReference>
<dbReference type="eggNOG" id="KOG1339">
    <property type="taxonomic scope" value="Eukaryota"/>
</dbReference>
<dbReference type="InterPro" id="IPR020428">
    <property type="entry name" value="PFA-DSPs"/>
</dbReference>
<dbReference type="Gene3D" id="3.90.190.10">
    <property type="entry name" value="Protein tyrosine phosphatase superfamily"/>
    <property type="match status" value="1"/>
</dbReference>
<evidence type="ECO:0000256" key="4">
    <source>
        <dbReference type="ARBA" id="ARBA00022801"/>
    </source>
</evidence>
<dbReference type="SMART" id="SM00257">
    <property type="entry name" value="LysM"/>
    <property type="match status" value="1"/>
</dbReference>
<dbReference type="Pfam" id="PF14543">
    <property type="entry name" value="TAXi_N"/>
    <property type="match status" value="1"/>
</dbReference>
<dbReference type="SUPFAM" id="SSF54106">
    <property type="entry name" value="LysM domain"/>
    <property type="match status" value="1"/>
</dbReference>
<dbReference type="InterPro" id="IPR036779">
    <property type="entry name" value="LysM_dom_sf"/>
</dbReference>
<dbReference type="SUPFAM" id="SSF50630">
    <property type="entry name" value="Acid proteases"/>
    <property type="match status" value="1"/>
</dbReference>
<sequence length="706" mass="77020">MVDDGIYRSGFPAAANFRFLKSLNLRSIVYLCPEPYPEINTEFLEKNGIKLHQFGIEGRKILVVPFPCVCLNSTDNNLPAVYLSYVVRVGDTVQSIAASHATTVTDLSNVNAMGSPVVAPGDILAVPLSGCPRVFNLHALGVTGMDLLEVFLQRRIQPLQARDHPMWLYSGLDDTTRIHPEEVTNDMLEGWLSSITGNKDNPRGARRVTPLDNSYEVDKATTEMYSTPNGAQEPTEEGEASGGESGDDQGEWESDGEGEGDDAVDSSEEEEEEEEVSAKDDDQEMEDAVTSNPALGEALLESRYFHHHAVVLLDLHQPLLSPCWIKKEETSLLQDISSEYLIHFSIGTPRPQRVALELDTGSDLIWTQCACVHCFDQPFPVLNTSASRTLRDVLCSDPLCTRGGLPLSRCAVKDNFCSYAYYYGDGSFTVGKIVEDTFTFKTPHGKCGTVAAVPNLHFGCGMDNKGTFNSNESGIAGFGRGPMSLPSQLKVHRFSHCLTTMVEFRTSPVFLGTPDDLEAHATGPIQSTPFVPNTGGALSSFYYLSLKGVTIGKTWLPFNESAFALNDDGSGGTIMDSGTSITIFPRAVFRSLREAFVSQVPLPIANDSTDADSMLCFDVAPKKKVPAVPKLVLHLEGADWDLPRENYVLDLDDDGDGTGGGLCVVVHSAGESDWAIIGNFQQQNMYIVYDLDSNKMVFAPARCDKL</sequence>
<keyword evidence="2" id="KW-0645">Protease</keyword>
<dbReference type="Pfam" id="PF03162">
    <property type="entry name" value="Y_phosphatase2"/>
    <property type="match status" value="1"/>
</dbReference>
<dbReference type="GO" id="GO:0006508">
    <property type="term" value="P:proteolysis"/>
    <property type="evidence" value="ECO:0007669"/>
    <property type="project" value="UniProtKB-KW"/>
</dbReference>
<keyword evidence="3" id="KW-0064">Aspartyl protease</keyword>
<keyword evidence="4" id="KW-0378">Hydrolase</keyword>
<dbReference type="GO" id="GO:0004190">
    <property type="term" value="F:aspartic-type endopeptidase activity"/>
    <property type="evidence" value="ECO:0007669"/>
    <property type="project" value="UniProtKB-KW"/>
</dbReference>
<dbReference type="PRINTS" id="PR01911">
    <property type="entry name" value="PFDSPHPHTASE"/>
</dbReference>
<dbReference type="InterPro" id="IPR032861">
    <property type="entry name" value="TAXi_N"/>
</dbReference>
<dbReference type="STRING" id="4572.M7YFT7"/>
<evidence type="ECO:0000256" key="1">
    <source>
        <dbReference type="ARBA" id="ARBA00007447"/>
    </source>
</evidence>
<comment type="similarity">
    <text evidence="1">Belongs to the peptidase A1 family.</text>
</comment>
<gene>
    <name evidence="7" type="ORF">TRIUR3_30824</name>
</gene>
<dbReference type="InterPro" id="IPR021109">
    <property type="entry name" value="Peptidase_aspartic_dom_sf"/>
</dbReference>
<dbReference type="PANTHER" id="PTHR47967">
    <property type="entry name" value="OS07G0603500 PROTEIN-RELATED"/>
    <property type="match status" value="1"/>
</dbReference>
<dbReference type="Gene3D" id="2.40.70.10">
    <property type="entry name" value="Acid Proteases"/>
    <property type="match status" value="2"/>
</dbReference>
<keyword evidence="5" id="KW-0325">Glycoprotein</keyword>
<dbReference type="GO" id="GO:0016791">
    <property type="term" value="F:phosphatase activity"/>
    <property type="evidence" value="ECO:0007669"/>
    <property type="project" value="InterPro"/>
</dbReference>
<evidence type="ECO:0000256" key="6">
    <source>
        <dbReference type="SAM" id="MobiDB-lite"/>
    </source>
</evidence>
<dbReference type="Pfam" id="PF14541">
    <property type="entry name" value="TAXi_C"/>
    <property type="match status" value="1"/>
</dbReference>
<feature type="compositionally biased region" description="Polar residues" evidence="6">
    <location>
        <begin position="223"/>
        <end position="232"/>
    </location>
</feature>
<name>M7YFT7_TRIUA</name>
<dbReference type="InterPro" id="IPR004861">
    <property type="entry name" value="Siw14-like"/>
</dbReference>
<dbReference type="eggNOG" id="KOG1572">
    <property type="taxonomic scope" value="Eukaryota"/>
</dbReference>
<dbReference type="InterPro" id="IPR033121">
    <property type="entry name" value="PEPTIDASE_A1"/>
</dbReference>